<name>A0A2W4U5F9_9CYAN</name>
<proteinExistence type="predicted"/>
<dbReference type="Pfam" id="PF14234">
    <property type="entry name" value="DUF4336"/>
    <property type="match status" value="1"/>
</dbReference>
<accession>A0A2W4U5F9</accession>
<reference evidence="2" key="1">
    <citation type="submission" date="2018-04" db="EMBL/GenBank/DDBJ databases">
        <authorList>
            <person name="Cornet L."/>
        </authorList>
    </citation>
    <scope>NUCLEOTIDE SEQUENCE [LARGE SCALE GENOMIC DNA]</scope>
</reference>
<dbReference type="Proteomes" id="UP000249354">
    <property type="component" value="Unassembled WGS sequence"/>
</dbReference>
<organism evidence="1 2">
    <name type="scientific">Leptolyngbya foveolarum</name>
    <dbReference type="NCBI Taxonomy" id="47253"/>
    <lineage>
        <taxon>Bacteria</taxon>
        <taxon>Bacillati</taxon>
        <taxon>Cyanobacteriota</taxon>
        <taxon>Cyanophyceae</taxon>
        <taxon>Leptolyngbyales</taxon>
        <taxon>Leptolyngbyaceae</taxon>
        <taxon>Leptolyngbya group</taxon>
        <taxon>Leptolyngbya</taxon>
    </lineage>
</organism>
<dbReference type="PANTHER" id="PTHR33835">
    <property type="entry name" value="YALI0C07656P"/>
    <property type="match status" value="1"/>
</dbReference>
<comment type="caution">
    <text evidence="1">The sequence shown here is derived from an EMBL/GenBank/DDBJ whole genome shotgun (WGS) entry which is preliminary data.</text>
</comment>
<evidence type="ECO:0008006" key="3">
    <source>
        <dbReference type="Google" id="ProtNLM"/>
    </source>
</evidence>
<dbReference type="EMBL" id="QBMC01000149">
    <property type="protein sequence ID" value="PZO12439.1"/>
    <property type="molecule type" value="Genomic_DNA"/>
</dbReference>
<dbReference type="InterPro" id="IPR036866">
    <property type="entry name" value="RibonucZ/Hydroxyglut_hydro"/>
</dbReference>
<protein>
    <recommendedName>
        <fullName evidence="3">DUF4336 domain-containing protein</fullName>
    </recommendedName>
</protein>
<dbReference type="InterPro" id="IPR025638">
    <property type="entry name" value="DUF4336"/>
</dbReference>
<evidence type="ECO:0000313" key="2">
    <source>
        <dbReference type="Proteomes" id="UP000249354"/>
    </source>
</evidence>
<sequence length="211" mass="23646">MLKAVDENVWVAEQPIRYFGLGIRTRMTVVRLANRELVVISPIRMDDELANQLGALGAIAPNLYHYFFAAECKVRYPKAIFWAAPGLAAKKPDLPIDQTITTQEKWPLNELKFAHFDGFKSLSFSGADSLNECVFFHQQSRTLILTDTAFNFDESFPLVIQLVTRVGGGYKSLSPSLLEQIATTDKPKVKAAVEQVLAWDFERVIMAHGAI</sequence>
<reference evidence="1 2" key="2">
    <citation type="submission" date="2018-06" db="EMBL/GenBank/DDBJ databases">
        <title>Metagenomic assembly of (sub)arctic Cyanobacteria and their associated microbiome from non-axenic cultures.</title>
        <authorList>
            <person name="Baurain D."/>
        </authorList>
    </citation>
    <scope>NUCLEOTIDE SEQUENCE [LARGE SCALE GENOMIC DNA]</scope>
    <source>
        <strain evidence="1">ULC129bin1</strain>
    </source>
</reference>
<evidence type="ECO:0000313" key="1">
    <source>
        <dbReference type="EMBL" id="PZO12439.1"/>
    </source>
</evidence>
<dbReference type="AlphaFoldDB" id="A0A2W4U5F9"/>
<dbReference type="PANTHER" id="PTHR33835:SF1">
    <property type="entry name" value="METALLO-BETA-LACTAMASE DOMAIN-CONTAINING PROTEIN"/>
    <property type="match status" value="1"/>
</dbReference>
<dbReference type="SUPFAM" id="SSF56281">
    <property type="entry name" value="Metallo-hydrolase/oxidoreductase"/>
    <property type="match status" value="1"/>
</dbReference>
<gene>
    <name evidence="1" type="ORF">DCF25_17695</name>
</gene>